<dbReference type="CDD" id="cd18186">
    <property type="entry name" value="BTB_POZ_ZBTB_KLHL-like"/>
    <property type="match status" value="1"/>
</dbReference>
<dbReference type="AlphaFoldDB" id="R7SAD9"/>
<feature type="compositionally biased region" description="Basic and acidic residues" evidence="1">
    <location>
        <begin position="1"/>
        <end position="10"/>
    </location>
</feature>
<reference evidence="4" key="1">
    <citation type="journal article" date="2012" name="Science">
        <title>The Paleozoic origin of enzymatic lignin decomposition reconstructed from 31 fungal genomes.</title>
        <authorList>
            <person name="Floudas D."/>
            <person name="Binder M."/>
            <person name="Riley R."/>
            <person name="Barry K."/>
            <person name="Blanchette R.A."/>
            <person name="Henrissat B."/>
            <person name="Martinez A.T."/>
            <person name="Otillar R."/>
            <person name="Spatafora J.W."/>
            <person name="Yadav J.S."/>
            <person name="Aerts A."/>
            <person name="Benoit I."/>
            <person name="Boyd A."/>
            <person name="Carlson A."/>
            <person name="Copeland A."/>
            <person name="Coutinho P.M."/>
            <person name="de Vries R.P."/>
            <person name="Ferreira P."/>
            <person name="Findley K."/>
            <person name="Foster B."/>
            <person name="Gaskell J."/>
            <person name="Glotzer D."/>
            <person name="Gorecki P."/>
            <person name="Heitman J."/>
            <person name="Hesse C."/>
            <person name="Hori C."/>
            <person name="Igarashi K."/>
            <person name="Jurgens J.A."/>
            <person name="Kallen N."/>
            <person name="Kersten P."/>
            <person name="Kohler A."/>
            <person name="Kuees U."/>
            <person name="Kumar T.K.A."/>
            <person name="Kuo A."/>
            <person name="LaButti K."/>
            <person name="Larrondo L.F."/>
            <person name="Lindquist E."/>
            <person name="Ling A."/>
            <person name="Lombard V."/>
            <person name="Lucas S."/>
            <person name="Lundell T."/>
            <person name="Martin R."/>
            <person name="McLaughlin D.J."/>
            <person name="Morgenstern I."/>
            <person name="Morin E."/>
            <person name="Murat C."/>
            <person name="Nagy L.G."/>
            <person name="Nolan M."/>
            <person name="Ohm R.A."/>
            <person name="Patyshakuliyeva A."/>
            <person name="Rokas A."/>
            <person name="Ruiz-Duenas F.J."/>
            <person name="Sabat G."/>
            <person name="Salamov A."/>
            <person name="Samejima M."/>
            <person name="Schmutz J."/>
            <person name="Slot J.C."/>
            <person name="St John F."/>
            <person name="Stenlid J."/>
            <person name="Sun H."/>
            <person name="Sun S."/>
            <person name="Syed K."/>
            <person name="Tsang A."/>
            <person name="Wiebenga A."/>
            <person name="Young D."/>
            <person name="Pisabarro A."/>
            <person name="Eastwood D.C."/>
            <person name="Martin F."/>
            <person name="Cullen D."/>
            <person name="Grigoriev I.V."/>
            <person name="Hibbett D.S."/>
        </authorList>
    </citation>
    <scope>NUCLEOTIDE SEQUENCE [LARGE SCALE GENOMIC DNA]</scope>
    <source>
        <strain evidence="4">FP-101664</strain>
    </source>
</reference>
<evidence type="ECO:0000313" key="4">
    <source>
        <dbReference type="Proteomes" id="UP000054317"/>
    </source>
</evidence>
<evidence type="ECO:0000256" key="1">
    <source>
        <dbReference type="SAM" id="MobiDB-lite"/>
    </source>
</evidence>
<feature type="region of interest" description="Disordered" evidence="1">
    <location>
        <begin position="1"/>
        <end position="223"/>
    </location>
</feature>
<gene>
    <name evidence="3" type="ORF">TRAVEDRAFT_75426</name>
</gene>
<dbReference type="Gene3D" id="3.30.710.10">
    <property type="entry name" value="Potassium Channel Kv1.1, Chain A"/>
    <property type="match status" value="1"/>
</dbReference>
<proteinExistence type="predicted"/>
<feature type="compositionally biased region" description="Low complexity" evidence="1">
    <location>
        <begin position="88"/>
        <end position="102"/>
    </location>
</feature>
<dbReference type="InterPro" id="IPR011333">
    <property type="entry name" value="SKP1/BTB/POZ_sf"/>
</dbReference>
<organism evidence="3 4">
    <name type="scientific">Trametes versicolor (strain FP-101664)</name>
    <name type="common">White-rot fungus</name>
    <name type="synonym">Coriolus versicolor</name>
    <dbReference type="NCBI Taxonomy" id="717944"/>
    <lineage>
        <taxon>Eukaryota</taxon>
        <taxon>Fungi</taxon>
        <taxon>Dikarya</taxon>
        <taxon>Basidiomycota</taxon>
        <taxon>Agaricomycotina</taxon>
        <taxon>Agaricomycetes</taxon>
        <taxon>Polyporales</taxon>
        <taxon>Polyporaceae</taxon>
        <taxon>Trametes</taxon>
    </lineage>
</organism>
<feature type="compositionally biased region" description="Acidic residues" evidence="1">
    <location>
        <begin position="67"/>
        <end position="76"/>
    </location>
</feature>
<name>R7SAD9_TRAVS</name>
<evidence type="ECO:0000259" key="2">
    <source>
        <dbReference type="PROSITE" id="PS50097"/>
    </source>
</evidence>
<dbReference type="KEGG" id="tvs:TRAVEDRAFT_75426"/>
<keyword evidence="4" id="KW-1185">Reference proteome</keyword>
<accession>R7SAD9</accession>
<dbReference type="PROSITE" id="PS50097">
    <property type="entry name" value="BTB"/>
    <property type="match status" value="1"/>
</dbReference>
<dbReference type="RefSeq" id="XP_008045056.1">
    <property type="nucleotide sequence ID" value="XM_008046865.1"/>
</dbReference>
<dbReference type="OrthoDB" id="2746456at2759"/>
<dbReference type="InterPro" id="IPR000210">
    <property type="entry name" value="BTB/POZ_dom"/>
</dbReference>
<feature type="compositionally biased region" description="Basic and acidic residues" evidence="1">
    <location>
        <begin position="56"/>
        <end position="66"/>
    </location>
</feature>
<evidence type="ECO:0000313" key="3">
    <source>
        <dbReference type="EMBL" id="EIW51934.1"/>
    </source>
</evidence>
<dbReference type="EMBL" id="JH711797">
    <property type="protein sequence ID" value="EIW51934.1"/>
    <property type="molecule type" value="Genomic_DNA"/>
</dbReference>
<sequence length="573" mass="63143">MSVEDQHLSDSDSDSDSLPDISQLIEERLTQPKSSVSRHSTPESAKDADDDPMVEDDPRANLREEVKDEDEDEDQLPDTPASKASNKGPIVVSSSPPAVASGSKRHMKAPPAPTQNSRLNSKTASSSRLTSAAATPTPARTSPPKTRQSARSATKKRAREFEDSSSELPRVPASQPLPQPTKRARRAQPPSASQPVPVTPAYKTPTIIKTEPSSTANPKGKQKTVARKRSENFWHLDGSVVVQVQNTLFRLHRSRLTQQSEYFAALQNGDGSRDSPALVDWDLVDSCPVYIVKGVSVLDFERLLTALDAGIAYAINPPPFRVLASLIRAAHALSFKTILTFATHLLREMWPSDLVRIHETNDADQAQRVSQATETVLLAQQCDLPELLKAAYHELLRAPDFGQDLAVYVHAESANGADTRRLEMEYDEDEDNAPPARLAASALLRLVAAKEAMQKEWLAHARAPPLPSAFPCPLAQLADANHDPRTADAMRKCASARTDAERGWLSLLLQTGVFEAGLRDVFVGLQRLADMDWKEMGYCMGCVSERRDAWLEKREKLWRRLDVLLGLKGEDAR</sequence>
<protein>
    <recommendedName>
        <fullName evidence="2">BTB domain-containing protein</fullName>
    </recommendedName>
</protein>
<feature type="domain" description="BTB" evidence="2">
    <location>
        <begin position="238"/>
        <end position="310"/>
    </location>
</feature>
<dbReference type="OMA" id="RSENFWH"/>
<dbReference type="Proteomes" id="UP000054317">
    <property type="component" value="Unassembled WGS sequence"/>
</dbReference>
<dbReference type="GeneID" id="19420185"/>
<feature type="compositionally biased region" description="Low complexity" evidence="1">
    <location>
        <begin position="121"/>
        <end position="147"/>
    </location>
</feature>